<dbReference type="InterPro" id="IPR011990">
    <property type="entry name" value="TPR-like_helical_dom_sf"/>
</dbReference>
<dbReference type="EMBL" id="CP036299">
    <property type="protein sequence ID" value="QDV28677.1"/>
    <property type="molecule type" value="Genomic_DNA"/>
</dbReference>
<evidence type="ECO:0000313" key="4">
    <source>
        <dbReference type="Proteomes" id="UP000315349"/>
    </source>
</evidence>
<feature type="compositionally biased region" description="Polar residues" evidence="1">
    <location>
        <begin position="548"/>
        <end position="605"/>
    </location>
</feature>
<feature type="compositionally biased region" description="Polar residues" evidence="1">
    <location>
        <begin position="661"/>
        <end position="681"/>
    </location>
</feature>
<dbReference type="AlphaFoldDB" id="A0A518GJC7"/>
<dbReference type="Proteomes" id="UP000315349">
    <property type="component" value="Chromosome"/>
</dbReference>
<feature type="region of interest" description="Disordered" evidence="1">
    <location>
        <begin position="487"/>
        <end position="727"/>
    </location>
</feature>
<organism evidence="3 4">
    <name type="scientific">Planctopirus ephydatiae</name>
    <dbReference type="NCBI Taxonomy" id="2528019"/>
    <lineage>
        <taxon>Bacteria</taxon>
        <taxon>Pseudomonadati</taxon>
        <taxon>Planctomycetota</taxon>
        <taxon>Planctomycetia</taxon>
        <taxon>Planctomycetales</taxon>
        <taxon>Planctomycetaceae</taxon>
        <taxon>Planctopirus</taxon>
    </lineage>
</organism>
<dbReference type="SUPFAM" id="SSF48452">
    <property type="entry name" value="TPR-like"/>
    <property type="match status" value="1"/>
</dbReference>
<keyword evidence="4" id="KW-1185">Reference proteome</keyword>
<evidence type="ECO:0000256" key="2">
    <source>
        <dbReference type="SAM" id="SignalP"/>
    </source>
</evidence>
<dbReference type="RefSeq" id="WP_186377750.1">
    <property type="nucleotide sequence ID" value="NZ_CP036299.1"/>
</dbReference>
<dbReference type="PANTHER" id="PTHR44809">
    <property type="match status" value="1"/>
</dbReference>
<dbReference type="KEGG" id="peh:Spb1_05420"/>
<gene>
    <name evidence="3" type="ORF">Spb1_05420</name>
</gene>
<feature type="compositionally biased region" description="Polar residues" evidence="1">
    <location>
        <begin position="287"/>
        <end position="301"/>
    </location>
</feature>
<feature type="compositionally biased region" description="Polar residues" evidence="1">
    <location>
        <begin position="621"/>
        <end position="650"/>
    </location>
</feature>
<feature type="region of interest" description="Disordered" evidence="1">
    <location>
        <begin position="24"/>
        <end position="104"/>
    </location>
</feature>
<name>A0A518GJC7_9PLAN</name>
<evidence type="ECO:0000313" key="3">
    <source>
        <dbReference type="EMBL" id="QDV28677.1"/>
    </source>
</evidence>
<proteinExistence type="predicted"/>
<feature type="signal peptide" evidence="2">
    <location>
        <begin position="1"/>
        <end position="22"/>
    </location>
</feature>
<evidence type="ECO:0000256" key="1">
    <source>
        <dbReference type="SAM" id="MobiDB-lite"/>
    </source>
</evidence>
<protein>
    <submittedName>
        <fullName evidence="3">Tetratricopeptide repeat protein</fullName>
    </submittedName>
</protein>
<dbReference type="SMART" id="SM00028">
    <property type="entry name" value="TPR"/>
    <property type="match status" value="4"/>
</dbReference>
<feature type="compositionally biased region" description="Polar residues" evidence="1">
    <location>
        <begin position="690"/>
        <end position="704"/>
    </location>
</feature>
<dbReference type="Gene3D" id="1.25.40.10">
    <property type="entry name" value="Tetratricopeptide repeat domain"/>
    <property type="match status" value="1"/>
</dbReference>
<dbReference type="InterPro" id="IPR019734">
    <property type="entry name" value="TPR_rpt"/>
</dbReference>
<dbReference type="InterPro" id="IPR052943">
    <property type="entry name" value="TMTC_O-mannosyl-trnsfr"/>
</dbReference>
<sequence length="727" mass="76339" precursor="true">MRPQIIGMALAVLIAFSGCASSKGSLFGSKSKSTDTTNSKIASSKSDGKKSPKQEELENSLGSRKETPVAFRGGSGTSPSKKKDSRLENPDQPFGDNTRLTSNRSIRDLMRDGAKYESQQKWDQAVDSYESVLLSEPQHAEAHHRLAVIADRREDYRLADQHYRVAMQRKPTDANLLSDVGYSHFLRGELDRAEGYLKQAIESDNKHRVAHLNLGLVYGKQNRYNESLAMFQAVASEEEVQRNMATLFPDGPPAGQGTQLASHRNAAADPAGRTSRNDLMPEWANTPAGSQPAGSASTNSMIPPAGNPASSDAWALSSPGMTSSGMTSNGTNSSPANARVANANSSNSQPSSNDFWQGNAATNTASPDFPPRSSSVPSTGLAPRIQMANNSPPAHGMPAANGSFNAPEVSGMNSSNSPESMAARTLGTPIQTNSAALAAELAMNSGWGNLFPTNSNYGTTAASSTPQGSPSVPQLPVMTQQTAWPQAPGEYRDPAAGNNLSDNNFSGNNLSRGGNPPATVNPAPPSGVPGDTRNMNPPGTSAAAGVWPTTSVPWNSPTSNQPSASSWGESSQLANRPQANGSMNQAPSSMPQIQAGPSSSSTFDQQGVADTEKQPLFPSVQWASPHSTPWNSSTPASATQSRHEPQSQIQPAGFQQEVDPRSSTSGQGPATGNMSRSNGNSPEPWPYGTASGTNRPNVRPTASLNVDGRSGTSNNSTSGPPPWPYGQ</sequence>
<reference evidence="3 4" key="1">
    <citation type="submission" date="2019-02" db="EMBL/GenBank/DDBJ databases">
        <title>Deep-cultivation of Planctomycetes and their phenomic and genomic characterization uncovers novel biology.</title>
        <authorList>
            <person name="Wiegand S."/>
            <person name="Jogler M."/>
            <person name="Boedeker C."/>
            <person name="Pinto D."/>
            <person name="Vollmers J."/>
            <person name="Rivas-Marin E."/>
            <person name="Kohn T."/>
            <person name="Peeters S.H."/>
            <person name="Heuer A."/>
            <person name="Rast P."/>
            <person name="Oberbeckmann S."/>
            <person name="Bunk B."/>
            <person name="Jeske O."/>
            <person name="Meyerdierks A."/>
            <person name="Storesund J.E."/>
            <person name="Kallscheuer N."/>
            <person name="Luecker S."/>
            <person name="Lage O.M."/>
            <person name="Pohl T."/>
            <person name="Merkel B.J."/>
            <person name="Hornburger P."/>
            <person name="Mueller R.-W."/>
            <person name="Bruemmer F."/>
            <person name="Labrenz M."/>
            <person name="Spormann A.M."/>
            <person name="Op den Camp H."/>
            <person name="Overmann J."/>
            <person name="Amann R."/>
            <person name="Jetten M.S.M."/>
            <person name="Mascher T."/>
            <person name="Medema M.H."/>
            <person name="Devos D.P."/>
            <person name="Kaster A.-K."/>
            <person name="Ovreas L."/>
            <person name="Rohde M."/>
            <person name="Galperin M.Y."/>
            <person name="Jogler C."/>
        </authorList>
    </citation>
    <scope>NUCLEOTIDE SEQUENCE [LARGE SCALE GENOMIC DNA]</scope>
    <source>
        <strain evidence="3 4">Spb1</strain>
    </source>
</reference>
<feature type="compositionally biased region" description="Polar residues" evidence="1">
    <location>
        <begin position="354"/>
        <end position="378"/>
    </location>
</feature>
<accession>A0A518GJC7</accession>
<feature type="compositionally biased region" description="Low complexity" evidence="1">
    <location>
        <begin position="24"/>
        <end position="40"/>
    </location>
</feature>
<feature type="compositionally biased region" description="Low complexity" evidence="1">
    <location>
        <begin position="317"/>
        <end position="353"/>
    </location>
</feature>
<dbReference type="PANTHER" id="PTHR44809:SF1">
    <property type="entry name" value="PROTEIN O-MANNOSYL-TRANSFERASE TMTC1"/>
    <property type="match status" value="1"/>
</dbReference>
<dbReference type="PROSITE" id="PS51257">
    <property type="entry name" value="PROKAR_LIPOPROTEIN"/>
    <property type="match status" value="1"/>
</dbReference>
<keyword evidence="2" id="KW-0732">Signal</keyword>
<feature type="compositionally biased region" description="Low complexity" evidence="1">
    <location>
        <begin position="497"/>
        <end position="511"/>
    </location>
</feature>
<feature type="region of interest" description="Disordered" evidence="1">
    <location>
        <begin position="246"/>
        <end position="384"/>
    </location>
</feature>
<dbReference type="Pfam" id="PF13432">
    <property type="entry name" value="TPR_16"/>
    <property type="match status" value="2"/>
</dbReference>
<feature type="compositionally biased region" description="Basic and acidic residues" evidence="1">
    <location>
        <begin position="46"/>
        <end position="56"/>
    </location>
</feature>
<feature type="chain" id="PRO_5022171188" evidence="2">
    <location>
        <begin position="23"/>
        <end position="727"/>
    </location>
</feature>